<dbReference type="PANTHER" id="PTHR10177">
    <property type="entry name" value="CYCLINS"/>
    <property type="match status" value="1"/>
</dbReference>
<dbReference type="InterPro" id="IPR039361">
    <property type="entry name" value="Cyclin"/>
</dbReference>
<dbReference type="PROSITE" id="PS00292">
    <property type="entry name" value="CYCLINS"/>
    <property type="match status" value="1"/>
</dbReference>
<evidence type="ECO:0000256" key="4">
    <source>
        <dbReference type="ARBA" id="ARBA00023306"/>
    </source>
</evidence>
<dbReference type="OrthoDB" id="306099at2759"/>
<dbReference type="InterPro" id="IPR036915">
    <property type="entry name" value="Cyclin-like_sf"/>
</dbReference>
<comment type="caution">
    <text evidence="8">The sequence shown here is derived from an EMBL/GenBank/DDBJ whole genome shotgun (WGS) entry which is preliminary data.</text>
</comment>
<organism evidence="8 9">
    <name type="scientific">Colocasia esculenta</name>
    <name type="common">Wild taro</name>
    <name type="synonym">Arum esculentum</name>
    <dbReference type="NCBI Taxonomy" id="4460"/>
    <lineage>
        <taxon>Eukaryota</taxon>
        <taxon>Viridiplantae</taxon>
        <taxon>Streptophyta</taxon>
        <taxon>Embryophyta</taxon>
        <taxon>Tracheophyta</taxon>
        <taxon>Spermatophyta</taxon>
        <taxon>Magnoliopsida</taxon>
        <taxon>Liliopsida</taxon>
        <taxon>Araceae</taxon>
        <taxon>Aroideae</taxon>
        <taxon>Colocasieae</taxon>
        <taxon>Colocasia</taxon>
    </lineage>
</organism>
<evidence type="ECO:0000256" key="3">
    <source>
        <dbReference type="ARBA" id="ARBA00023127"/>
    </source>
</evidence>
<dbReference type="FunFam" id="1.10.472.10:FF:000069">
    <property type="entry name" value="Cyclin-D5-1"/>
    <property type="match status" value="1"/>
</dbReference>
<dbReference type="SMART" id="SM01332">
    <property type="entry name" value="Cyclin_C"/>
    <property type="match status" value="1"/>
</dbReference>
<reference evidence="8" key="1">
    <citation type="submission" date="2017-07" db="EMBL/GenBank/DDBJ databases">
        <title>Taro Niue Genome Assembly and Annotation.</title>
        <authorList>
            <person name="Atibalentja N."/>
            <person name="Keating K."/>
            <person name="Fields C.J."/>
        </authorList>
    </citation>
    <scope>NUCLEOTIDE SEQUENCE</scope>
    <source>
        <strain evidence="8">Niue_2</strain>
        <tissue evidence="8">Leaf</tissue>
    </source>
</reference>
<keyword evidence="9" id="KW-1185">Reference proteome</keyword>
<dbReference type="SUPFAM" id="SSF47954">
    <property type="entry name" value="Cyclin-like"/>
    <property type="match status" value="2"/>
</dbReference>
<sequence>MEDSGCSGFFSNLLCQEDETCLDGGEEEEEEERGEGGGLVFVKDSALSETEDEYIGILVSRESSSFESHGSAGFSHSDASTAVAAGDWLKCARSGAVRWILKTRTYFGFSHRTAYLSVIYLDRFFVKRTIEKGQSWAIQLLSVACLSLAAKMEECRVPALTEYPVAEYHFDGKAIQRMELLVLNTLEWRMSSINPFLYLNYFASKFGGQDGGNDVFSRAVGFIFSAVEGMNLVDYRPSAIAAAAIFAASGQPLTKTLLEDKMGAISTCRSLEIDHTLSCYNMMMQESQRAQKEQKPHKILMPTVMTSSSCPNMPSSGDDAIDGSCLSALCCKRRRLATSSYACNCRISNKNNTD</sequence>
<evidence type="ECO:0000313" key="8">
    <source>
        <dbReference type="EMBL" id="MQM14614.1"/>
    </source>
</evidence>
<evidence type="ECO:0000259" key="6">
    <source>
        <dbReference type="SMART" id="SM00385"/>
    </source>
</evidence>
<dbReference type="AlphaFoldDB" id="A0A843X784"/>
<dbReference type="EMBL" id="NMUH01006161">
    <property type="protein sequence ID" value="MQM14614.1"/>
    <property type="molecule type" value="Genomic_DNA"/>
</dbReference>
<gene>
    <name evidence="8" type="ORF">Taro_047548</name>
</gene>
<keyword evidence="3 5" id="KW-0195">Cyclin</keyword>
<keyword evidence="4" id="KW-0131">Cell cycle</keyword>
<keyword evidence="2" id="KW-0132">Cell division</keyword>
<dbReference type="Proteomes" id="UP000652761">
    <property type="component" value="Unassembled WGS sequence"/>
</dbReference>
<feature type="domain" description="Cyclin-like" evidence="6">
    <location>
        <begin position="197"/>
        <end position="285"/>
    </location>
</feature>
<proteinExistence type="inferred from homology"/>
<evidence type="ECO:0000313" key="9">
    <source>
        <dbReference type="Proteomes" id="UP000652761"/>
    </source>
</evidence>
<feature type="domain" description="Cyclin C-terminal" evidence="7">
    <location>
        <begin position="193"/>
        <end position="313"/>
    </location>
</feature>
<dbReference type="CDD" id="cd20543">
    <property type="entry name" value="CYCLIN_AtCycD-like_rpt1"/>
    <property type="match status" value="1"/>
</dbReference>
<protein>
    <submittedName>
        <fullName evidence="8">Uncharacterized protein</fullName>
    </submittedName>
</protein>
<dbReference type="Pfam" id="PF00134">
    <property type="entry name" value="Cyclin_N"/>
    <property type="match status" value="1"/>
</dbReference>
<dbReference type="GO" id="GO:0051301">
    <property type="term" value="P:cell division"/>
    <property type="evidence" value="ECO:0007669"/>
    <property type="project" value="UniProtKB-KW"/>
</dbReference>
<accession>A0A843X784</accession>
<dbReference type="InterPro" id="IPR004367">
    <property type="entry name" value="Cyclin_C-dom"/>
</dbReference>
<dbReference type="Gene3D" id="1.10.472.10">
    <property type="entry name" value="Cyclin-like"/>
    <property type="match status" value="2"/>
</dbReference>
<dbReference type="InterPro" id="IPR006671">
    <property type="entry name" value="Cyclin_N"/>
</dbReference>
<evidence type="ECO:0000259" key="7">
    <source>
        <dbReference type="SMART" id="SM01332"/>
    </source>
</evidence>
<dbReference type="InterPro" id="IPR013763">
    <property type="entry name" value="Cyclin-like_dom"/>
</dbReference>
<dbReference type="Pfam" id="PF02984">
    <property type="entry name" value="Cyclin_C"/>
    <property type="match status" value="1"/>
</dbReference>
<feature type="domain" description="Cyclin-like" evidence="6">
    <location>
        <begin position="98"/>
        <end position="184"/>
    </location>
</feature>
<dbReference type="InterPro" id="IPR048258">
    <property type="entry name" value="Cyclins_cyclin-box"/>
</dbReference>
<name>A0A843X784_COLES</name>
<dbReference type="SMART" id="SM00385">
    <property type="entry name" value="CYCLIN"/>
    <property type="match status" value="2"/>
</dbReference>
<evidence type="ECO:0000256" key="2">
    <source>
        <dbReference type="ARBA" id="ARBA00022618"/>
    </source>
</evidence>
<comment type="similarity">
    <text evidence="1">Belongs to the cyclin family. Cyclin D subfamily.</text>
</comment>
<evidence type="ECO:0000256" key="1">
    <source>
        <dbReference type="ARBA" id="ARBA00009065"/>
    </source>
</evidence>
<evidence type="ECO:0000256" key="5">
    <source>
        <dbReference type="RuleBase" id="RU000383"/>
    </source>
</evidence>